<protein>
    <submittedName>
        <fullName evidence="3">SDR family oxidoreductase</fullName>
    </submittedName>
</protein>
<keyword evidence="4" id="KW-1185">Reference proteome</keyword>
<name>A0A4R5ADJ7_9ACTN</name>
<gene>
    <name evidence="3" type="ORF">E1293_34785</name>
</gene>
<dbReference type="FunFam" id="3.40.50.720:FF:000084">
    <property type="entry name" value="Short-chain dehydrogenase reductase"/>
    <property type="match status" value="1"/>
</dbReference>
<evidence type="ECO:0000313" key="3">
    <source>
        <dbReference type="EMBL" id="TDD70371.1"/>
    </source>
</evidence>
<dbReference type="GO" id="GO:0016616">
    <property type="term" value="F:oxidoreductase activity, acting on the CH-OH group of donors, NAD or NADP as acceptor"/>
    <property type="evidence" value="ECO:0007669"/>
    <property type="project" value="TreeGrafter"/>
</dbReference>
<dbReference type="Pfam" id="PF13561">
    <property type="entry name" value="adh_short_C2"/>
    <property type="match status" value="1"/>
</dbReference>
<accession>A0A4R5ADJ7</accession>
<evidence type="ECO:0000256" key="2">
    <source>
        <dbReference type="ARBA" id="ARBA00023002"/>
    </source>
</evidence>
<organism evidence="3 4">
    <name type="scientific">Actinomadura darangshiensis</name>
    <dbReference type="NCBI Taxonomy" id="705336"/>
    <lineage>
        <taxon>Bacteria</taxon>
        <taxon>Bacillati</taxon>
        <taxon>Actinomycetota</taxon>
        <taxon>Actinomycetes</taxon>
        <taxon>Streptosporangiales</taxon>
        <taxon>Thermomonosporaceae</taxon>
        <taxon>Actinomadura</taxon>
    </lineage>
</organism>
<reference evidence="3 4" key="1">
    <citation type="submission" date="2019-03" db="EMBL/GenBank/DDBJ databases">
        <title>Draft genome sequences of novel Actinobacteria.</title>
        <authorList>
            <person name="Sahin N."/>
            <person name="Ay H."/>
            <person name="Saygin H."/>
        </authorList>
    </citation>
    <scope>NUCLEOTIDE SEQUENCE [LARGE SCALE GENOMIC DNA]</scope>
    <source>
        <strain evidence="3 4">DSM 45941</strain>
    </source>
</reference>
<dbReference type="PRINTS" id="PR00081">
    <property type="entry name" value="GDHRDH"/>
</dbReference>
<comment type="caution">
    <text evidence="3">The sequence shown here is derived from an EMBL/GenBank/DDBJ whole genome shotgun (WGS) entry which is preliminary data.</text>
</comment>
<comment type="similarity">
    <text evidence="1">Belongs to the short-chain dehydrogenases/reductases (SDR) family.</text>
</comment>
<dbReference type="PANTHER" id="PTHR42760:SF135">
    <property type="entry name" value="BLL7886 PROTEIN"/>
    <property type="match status" value="1"/>
</dbReference>
<dbReference type="InterPro" id="IPR036291">
    <property type="entry name" value="NAD(P)-bd_dom_sf"/>
</dbReference>
<dbReference type="EMBL" id="SMKY01000234">
    <property type="protein sequence ID" value="TDD70371.1"/>
    <property type="molecule type" value="Genomic_DNA"/>
</dbReference>
<dbReference type="AlphaFoldDB" id="A0A4R5ADJ7"/>
<dbReference type="OrthoDB" id="517007at2"/>
<dbReference type="Gene3D" id="3.40.50.720">
    <property type="entry name" value="NAD(P)-binding Rossmann-like Domain"/>
    <property type="match status" value="1"/>
</dbReference>
<sequence>MYPELNGTVVVVTGGSRGIGAGTARAFAAEGAKVAAIGRDQAALDEVAEETGGIGVAADVTDLAAIEAARHRIEDELGPAGVLCAFAGGGIARPGPTAALTEDEWRSVLDGNLTATFLTLKSFLPGMQERKAGSIITMSSSAGRMPTNLPGGGGRELGNPWGAVVAYEAAKAGVQALTRHAAAEVGADGVRVNCVAPGTIRTERTARYMSPEIQETVAASHPLGRLGEPGDVAGAALFLASGQSAWLTGLTVDVAGGRVML</sequence>
<evidence type="ECO:0000256" key="1">
    <source>
        <dbReference type="ARBA" id="ARBA00006484"/>
    </source>
</evidence>
<dbReference type="RefSeq" id="WP_132202277.1">
    <property type="nucleotide sequence ID" value="NZ_SMKY01000234.1"/>
</dbReference>
<keyword evidence="2" id="KW-0560">Oxidoreductase</keyword>
<dbReference type="SUPFAM" id="SSF51735">
    <property type="entry name" value="NAD(P)-binding Rossmann-fold domains"/>
    <property type="match status" value="1"/>
</dbReference>
<dbReference type="GO" id="GO:0030497">
    <property type="term" value="P:fatty acid elongation"/>
    <property type="evidence" value="ECO:0007669"/>
    <property type="project" value="TreeGrafter"/>
</dbReference>
<dbReference type="InterPro" id="IPR002347">
    <property type="entry name" value="SDR_fam"/>
</dbReference>
<dbReference type="Proteomes" id="UP000295578">
    <property type="component" value="Unassembled WGS sequence"/>
</dbReference>
<proteinExistence type="inferred from homology"/>
<evidence type="ECO:0000313" key="4">
    <source>
        <dbReference type="Proteomes" id="UP000295578"/>
    </source>
</evidence>
<dbReference type="PANTHER" id="PTHR42760">
    <property type="entry name" value="SHORT-CHAIN DEHYDROGENASES/REDUCTASES FAMILY MEMBER"/>
    <property type="match status" value="1"/>
</dbReference>